<sequence length="168" mass="19494">MIYIRYANSDDAKELGIIHSQSWKIAYKGIVPDSVLNNISAEKREKYFYNALTEKIEEDALIFVDDKPIGFICIGKCRDNDLDDSYGEIWGIYLLPSYWNQGLGYKLINWGINALIDRGFKNIILWVLKENINACKFYEKVGFCFEGTEKEINIGKTLIECCYIYKIN</sequence>
<accession>A0A151B254</accession>
<dbReference type="AlphaFoldDB" id="A0A151B254"/>
<keyword evidence="3" id="KW-1185">Reference proteome</keyword>
<dbReference type="RefSeq" id="WP_066826427.1">
    <property type="nucleotide sequence ID" value="NZ_LTBA01000029.1"/>
</dbReference>
<keyword evidence="2" id="KW-0378">Hydrolase</keyword>
<dbReference type="OrthoDB" id="5292888at2"/>
<dbReference type="PATRIC" id="fig|1121338.3.peg.2151"/>
<evidence type="ECO:0000313" key="2">
    <source>
        <dbReference type="EMBL" id="KYH34009.1"/>
    </source>
</evidence>
<keyword evidence="2" id="KW-0645">Protease</keyword>
<proteinExistence type="predicted"/>
<dbReference type="PANTHER" id="PTHR43617:SF38">
    <property type="entry name" value="N-ACETYLTRANSFERASE DOMAIN-CONTAINING PROTEIN"/>
    <property type="match status" value="1"/>
</dbReference>
<dbReference type="EC" id="2.3.1.-" evidence="2"/>
<dbReference type="InterPro" id="IPR016181">
    <property type="entry name" value="Acyl_CoA_acyltransferase"/>
</dbReference>
<dbReference type="InterPro" id="IPR050276">
    <property type="entry name" value="MshD_Acetyltransferase"/>
</dbReference>
<reference evidence="2 3" key="1">
    <citation type="submission" date="2016-02" db="EMBL/GenBank/DDBJ databases">
        <title>Genome sequence of Clostridium tepidiprofundi DSM 19306.</title>
        <authorList>
            <person name="Poehlein A."/>
            <person name="Daniel R."/>
        </authorList>
    </citation>
    <scope>NUCLEOTIDE SEQUENCE [LARGE SCALE GENOMIC DNA]</scope>
    <source>
        <strain evidence="2 3">DSM 19306</strain>
    </source>
</reference>
<dbReference type="CDD" id="cd04301">
    <property type="entry name" value="NAT_SF"/>
    <property type="match status" value="1"/>
</dbReference>
<gene>
    <name evidence="2" type="primary">paiA_1</name>
    <name evidence="2" type="ORF">CLTEP_20610</name>
</gene>
<dbReference type="SUPFAM" id="SSF55729">
    <property type="entry name" value="Acyl-CoA N-acyltransferases (Nat)"/>
    <property type="match status" value="1"/>
</dbReference>
<organism evidence="2 3">
    <name type="scientific">Clostridium tepidiprofundi DSM 19306</name>
    <dbReference type="NCBI Taxonomy" id="1121338"/>
    <lineage>
        <taxon>Bacteria</taxon>
        <taxon>Bacillati</taxon>
        <taxon>Bacillota</taxon>
        <taxon>Clostridia</taxon>
        <taxon>Eubacteriales</taxon>
        <taxon>Clostridiaceae</taxon>
        <taxon>Clostridium</taxon>
    </lineage>
</organism>
<dbReference type="Proteomes" id="UP000075531">
    <property type="component" value="Unassembled WGS sequence"/>
</dbReference>
<dbReference type="STRING" id="1121338.CLTEP_20610"/>
<dbReference type="PROSITE" id="PS51186">
    <property type="entry name" value="GNAT"/>
    <property type="match status" value="1"/>
</dbReference>
<dbReference type="GO" id="GO:0016747">
    <property type="term" value="F:acyltransferase activity, transferring groups other than amino-acyl groups"/>
    <property type="evidence" value="ECO:0007669"/>
    <property type="project" value="InterPro"/>
</dbReference>
<name>A0A151B254_9CLOT</name>
<dbReference type="Gene3D" id="3.40.630.30">
    <property type="match status" value="1"/>
</dbReference>
<comment type="caution">
    <text evidence="2">The sequence shown here is derived from an EMBL/GenBank/DDBJ whole genome shotgun (WGS) entry which is preliminary data.</text>
</comment>
<dbReference type="PANTHER" id="PTHR43617">
    <property type="entry name" value="L-AMINO ACID N-ACETYLTRANSFERASE"/>
    <property type="match status" value="1"/>
</dbReference>
<keyword evidence="2" id="KW-0012">Acyltransferase</keyword>
<dbReference type="Pfam" id="PF00583">
    <property type="entry name" value="Acetyltransf_1"/>
    <property type="match status" value="1"/>
</dbReference>
<dbReference type="InterPro" id="IPR000182">
    <property type="entry name" value="GNAT_dom"/>
</dbReference>
<keyword evidence="2" id="KW-0808">Transferase</keyword>
<dbReference type="EMBL" id="LTBA01000029">
    <property type="protein sequence ID" value="KYH34009.1"/>
    <property type="molecule type" value="Genomic_DNA"/>
</dbReference>
<dbReference type="GO" id="GO:0006508">
    <property type="term" value="P:proteolysis"/>
    <property type="evidence" value="ECO:0007669"/>
    <property type="project" value="UniProtKB-KW"/>
</dbReference>
<evidence type="ECO:0000313" key="3">
    <source>
        <dbReference type="Proteomes" id="UP000075531"/>
    </source>
</evidence>
<dbReference type="GO" id="GO:0008233">
    <property type="term" value="F:peptidase activity"/>
    <property type="evidence" value="ECO:0007669"/>
    <property type="project" value="UniProtKB-KW"/>
</dbReference>
<protein>
    <submittedName>
        <fullName evidence="2">Protease synthase and sporulation negative regulatory protein PAI 1</fullName>
        <ecNumber evidence="2">2.3.1.-</ecNumber>
    </submittedName>
</protein>
<feature type="domain" description="N-acetyltransferase" evidence="1">
    <location>
        <begin position="2"/>
        <end position="165"/>
    </location>
</feature>
<evidence type="ECO:0000259" key="1">
    <source>
        <dbReference type="PROSITE" id="PS51186"/>
    </source>
</evidence>